<keyword evidence="3" id="KW-0805">Transcription regulation</keyword>
<dbReference type="PRINTS" id="PR01590">
    <property type="entry name" value="HTHFIS"/>
</dbReference>
<dbReference type="Gene3D" id="1.10.10.60">
    <property type="entry name" value="Homeodomain-like"/>
    <property type="match status" value="1"/>
</dbReference>
<dbReference type="RefSeq" id="WP_313832071.1">
    <property type="nucleotide sequence ID" value="NZ_JAQOUE010000001.1"/>
</dbReference>
<dbReference type="PROSITE" id="PS00675">
    <property type="entry name" value="SIGMA54_INTERACT_1"/>
    <property type="match status" value="1"/>
</dbReference>
<protein>
    <submittedName>
        <fullName evidence="8">Sigma-54 dependent transcriptional regulator</fullName>
    </submittedName>
</protein>
<comment type="caution">
    <text evidence="8">The sequence shown here is derived from an EMBL/GenBank/DDBJ whole genome shotgun (WGS) entry which is preliminary data.</text>
</comment>
<feature type="domain" description="Sigma-54 factor interaction" evidence="6">
    <location>
        <begin position="146"/>
        <end position="375"/>
    </location>
</feature>
<evidence type="ECO:0000256" key="3">
    <source>
        <dbReference type="ARBA" id="ARBA00023015"/>
    </source>
</evidence>
<evidence type="ECO:0000259" key="7">
    <source>
        <dbReference type="PROSITE" id="PS50110"/>
    </source>
</evidence>
<dbReference type="PROSITE" id="PS50110">
    <property type="entry name" value="RESPONSE_REGULATORY"/>
    <property type="match status" value="1"/>
</dbReference>
<evidence type="ECO:0000256" key="5">
    <source>
        <dbReference type="PROSITE-ProRule" id="PRU00169"/>
    </source>
</evidence>
<dbReference type="SUPFAM" id="SSF46689">
    <property type="entry name" value="Homeodomain-like"/>
    <property type="match status" value="1"/>
</dbReference>
<evidence type="ECO:0000256" key="2">
    <source>
        <dbReference type="ARBA" id="ARBA00022840"/>
    </source>
</evidence>
<dbReference type="PROSITE" id="PS00688">
    <property type="entry name" value="SIGMA54_INTERACT_3"/>
    <property type="match status" value="1"/>
</dbReference>
<evidence type="ECO:0000313" key="8">
    <source>
        <dbReference type="EMBL" id="MDT7041723.1"/>
    </source>
</evidence>
<reference evidence="8 9" key="1">
    <citation type="journal article" date="2023" name="ISME J.">
        <title>Cultivation and genomic characterization of novel and ubiquitous marine nitrite-oxidizing bacteria from the Nitrospirales.</title>
        <authorList>
            <person name="Mueller A.J."/>
            <person name="Daebeler A."/>
            <person name="Herbold C.W."/>
            <person name="Kirkegaard R.H."/>
            <person name="Daims H."/>
        </authorList>
    </citation>
    <scope>NUCLEOTIDE SEQUENCE [LARGE SCALE GENOMIC DNA]</scope>
    <source>
        <strain evidence="8 9">EB</strain>
    </source>
</reference>
<organism evidence="8 9">
    <name type="scientific">Candidatus Nitronereus thalassa</name>
    <dbReference type="NCBI Taxonomy" id="3020898"/>
    <lineage>
        <taxon>Bacteria</taxon>
        <taxon>Pseudomonadati</taxon>
        <taxon>Nitrospirota</taxon>
        <taxon>Nitrospiria</taxon>
        <taxon>Nitrospirales</taxon>
        <taxon>Nitrospiraceae</taxon>
        <taxon>Candidatus Nitronereus</taxon>
    </lineage>
</organism>
<dbReference type="Proteomes" id="UP001250932">
    <property type="component" value="Unassembled WGS sequence"/>
</dbReference>
<dbReference type="InterPro" id="IPR058031">
    <property type="entry name" value="AAA_lid_NorR"/>
</dbReference>
<dbReference type="SMART" id="SM00448">
    <property type="entry name" value="REC"/>
    <property type="match status" value="1"/>
</dbReference>
<dbReference type="PANTHER" id="PTHR32071:SF119">
    <property type="entry name" value="SIGMA L-DEPENDENT TRANSCRIPTIONAL REGULATOR YPLP-RELATED"/>
    <property type="match status" value="1"/>
</dbReference>
<dbReference type="Pfam" id="PF25601">
    <property type="entry name" value="AAA_lid_14"/>
    <property type="match status" value="1"/>
</dbReference>
<evidence type="ECO:0000256" key="4">
    <source>
        <dbReference type="ARBA" id="ARBA00023163"/>
    </source>
</evidence>
<dbReference type="InterPro" id="IPR025662">
    <property type="entry name" value="Sigma_54_int_dom_ATP-bd_1"/>
</dbReference>
<dbReference type="Pfam" id="PF00158">
    <property type="entry name" value="Sigma54_activat"/>
    <property type="match status" value="1"/>
</dbReference>
<dbReference type="CDD" id="cd00009">
    <property type="entry name" value="AAA"/>
    <property type="match status" value="1"/>
</dbReference>
<keyword evidence="1" id="KW-0547">Nucleotide-binding</keyword>
<name>A0ABU3K5V2_9BACT</name>
<keyword evidence="4" id="KW-0804">Transcription</keyword>
<dbReference type="PANTHER" id="PTHR32071">
    <property type="entry name" value="TRANSCRIPTIONAL REGULATORY PROTEIN"/>
    <property type="match status" value="1"/>
</dbReference>
<feature type="modified residue" description="4-aspartylphosphate" evidence="5">
    <location>
        <position position="56"/>
    </location>
</feature>
<keyword evidence="9" id="KW-1185">Reference proteome</keyword>
<accession>A0ABU3K5V2</accession>
<dbReference type="InterPro" id="IPR025944">
    <property type="entry name" value="Sigma_54_int_dom_CS"/>
</dbReference>
<dbReference type="InterPro" id="IPR027417">
    <property type="entry name" value="P-loop_NTPase"/>
</dbReference>
<evidence type="ECO:0000256" key="1">
    <source>
        <dbReference type="ARBA" id="ARBA00022741"/>
    </source>
</evidence>
<dbReference type="InterPro" id="IPR009057">
    <property type="entry name" value="Homeodomain-like_sf"/>
</dbReference>
<keyword evidence="5" id="KW-0597">Phosphoprotein</keyword>
<keyword evidence="2" id="KW-0067">ATP-binding</keyword>
<evidence type="ECO:0000313" key="9">
    <source>
        <dbReference type="Proteomes" id="UP001250932"/>
    </source>
</evidence>
<dbReference type="Gene3D" id="3.40.50.2300">
    <property type="match status" value="1"/>
</dbReference>
<gene>
    <name evidence="8" type="ORF">PPG34_05125</name>
</gene>
<dbReference type="SMART" id="SM00382">
    <property type="entry name" value="AAA"/>
    <property type="match status" value="1"/>
</dbReference>
<dbReference type="PROSITE" id="PS50045">
    <property type="entry name" value="SIGMA54_INTERACT_4"/>
    <property type="match status" value="1"/>
</dbReference>
<dbReference type="SUPFAM" id="SSF52540">
    <property type="entry name" value="P-loop containing nucleoside triphosphate hydrolases"/>
    <property type="match status" value="1"/>
</dbReference>
<dbReference type="Pfam" id="PF00072">
    <property type="entry name" value="Response_reg"/>
    <property type="match status" value="1"/>
</dbReference>
<dbReference type="InterPro" id="IPR002197">
    <property type="entry name" value="HTH_Fis"/>
</dbReference>
<evidence type="ECO:0000259" key="6">
    <source>
        <dbReference type="PROSITE" id="PS50045"/>
    </source>
</evidence>
<dbReference type="Gene3D" id="3.40.50.300">
    <property type="entry name" value="P-loop containing nucleotide triphosphate hydrolases"/>
    <property type="match status" value="1"/>
</dbReference>
<dbReference type="InterPro" id="IPR011006">
    <property type="entry name" value="CheY-like_superfamily"/>
</dbReference>
<dbReference type="EMBL" id="JAQOUE010000001">
    <property type="protein sequence ID" value="MDT7041723.1"/>
    <property type="molecule type" value="Genomic_DNA"/>
</dbReference>
<sequence>MMTPQTSILVVDDEAETRNLLQEIMEKEGYVVQTAQDGKQALDQLEGQVMDLVLSDIQMPIMDGIELLGNIRSRHPDTQVILLTAYGSMTTAVEGIKSGAFDYISKPFVLDEVRLLVKRALDHKKILQENRSLKQQVQATLGIDQLQGKSSEMVAVYKLVARVAPSESTVLIQGESGTGKELIARAIHSNSQRHDGPFVAVDCGTLAETLLESELFGHEKGAFTGAIGNKKGLLEMAHGGTCFLDEIGDITPALQSKLLRVLQEREIRRVGGQDSIGVNVRVVAATNKDLFKLVKSGKFREDLYYRLNVVTIQLPSLRERTDDIPLLVRYFLQKYGVTNTKQVTDISPKAMVLLQQYDWPGNVRELEHTIERAIVLTPHTTIVPEDLPPAIASQAPPLVGKDTGWKTLDQLEREQILKVLEAYKGDEAQAAEILGIHRKTLQRKLKEYGLR</sequence>
<proteinExistence type="predicted"/>
<dbReference type="SUPFAM" id="SSF52172">
    <property type="entry name" value="CheY-like"/>
    <property type="match status" value="1"/>
</dbReference>
<feature type="domain" description="Response regulatory" evidence="7">
    <location>
        <begin position="7"/>
        <end position="121"/>
    </location>
</feature>
<dbReference type="Gene3D" id="1.10.8.60">
    <property type="match status" value="1"/>
</dbReference>
<dbReference type="InterPro" id="IPR001789">
    <property type="entry name" value="Sig_transdc_resp-reg_receiver"/>
</dbReference>
<dbReference type="InterPro" id="IPR003593">
    <property type="entry name" value="AAA+_ATPase"/>
</dbReference>
<dbReference type="Pfam" id="PF02954">
    <property type="entry name" value="HTH_8"/>
    <property type="match status" value="1"/>
</dbReference>
<dbReference type="InterPro" id="IPR002078">
    <property type="entry name" value="Sigma_54_int"/>
</dbReference>